<reference evidence="1" key="1">
    <citation type="submission" date="2020-05" db="EMBL/GenBank/DDBJ databases">
        <title>Phylogenomic resolution of chytrid fungi.</title>
        <authorList>
            <person name="Stajich J.E."/>
            <person name="Amses K."/>
            <person name="Simmons R."/>
            <person name="Seto K."/>
            <person name="Myers J."/>
            <person name="Bonds A."/>
            <person name="Quandt C.A."/>
            <person name="Barry K."/>
            <person name="Liu P."/>
            <person name="Grigoriev I."/>
            <person name="Longcore J.E."/>
            <person name="James T.Y."/>
        </authorList>
    </citation>
    <scope>NUCLEOTIDE SEQUENCE</scope>
    <source>
        <strain evidence="1">JEL0318</strain>
    </source>
</reference>
<accession>A0AAD5S2W7</accession>
<keyword evidence="2" id="KW-1185">Reference proteome</keyword>
<dbReference type="Proteomes" id="UP001212841">
    <property type="component" value="Unassembled WGS sequence"/>
</dbReference>
<protein>
    <submittedName>
        <fullName evidence="1">Uncharacterized protein</fullName>
    </submittedName>
</protein>
<evidence type="ECO:0000313" key="1">
    <source>
        <dbReference type="EMBL" id="KAJ3034228.1"/>
    </source>
</evidence>
<sequence length="55" mass="5805">EAVDLLATALTMVLGPVLRGLRLLGTRVVVENFSSLVAKIRDMRSGGDHVDVEGG</sequence>
<name>A0AAD5S2W7_9FUNG</name>
<evidence type="ECO:0000313" key="2">
    <source>
        <dbReference type="Proteomes" id="UP001212841"/>
    </source>
</evidence>
<dbReference type="AlphaFoldDB" id="A0AAD5S2W7"/>
<feature type="non-terminal residue" evidence="1">
    <location>
        <position position="1"/>
    </location>
</feature>
<proteinExistence type="predicted"/>
<gene>
    <name evidence="1" type="ORF">HK097_004573</name>
</gene>
<organism evidence="1 2">
    <name type="scientific">Rhizophlyctis rosea</name>
    <dbReference type="NCBI Taxonomy" id="64517"/>
    <lineage>
        <taxon>Eukaryota</taxon>
        <taxon>Fungi</taxon>
        <taxon>Fungi incertae sedis</taxon>
        <taxon>Chytridiomycota</taxon>
        <taxon>Chytridiomycota incertae sedis</taxon>
        <taxon>Chytridiomycetes</taxon>
        <taxon>Rhizophlyctidales</taxon>
        <taxon>Rhizophlyctidaceae</taxon>
        <taxon>Rhizophlyctis</taxon>
    </lineage>
</organism>
<dbReference type="EMBL" id="JADGJD010002187">
    <property type="protein sequence ID" value="KAJ3034228.1"/>
    <property type="molecule type" value="Genomic_DNA"/>
</dbReference>
<comment type="caution">
    <text evidence="1">The sequence shown here is derived from an EMBL/GenBank/DDBJ whole genome shotgun (WGS) entry which is preliminary data.</text>
</comment>